<gene>
    <name evidence="1" type="ORF">MCOR_32510</name>
</gene>
<evidence type="ECO:0000313" key="2">
    <source>
        <dbReference type="Proteomes" id="UP000507470"/>
    </source>
</evidence>
<reference evidence="1 2" key="1">
    <citation type="submission" date="2020-06" db="EMBL/GenBank/DDBJ databases">
        <authorList>
            <person name="Li R."/>
            <person name="Bekaert M."/>
        </authorList>
    </citation>
    <scope>NUCLEOTIDE SEQUENCE [LARGE SCALE GENOMIC DNA]</scope>
    <source>
        <strain evidence="2">wild</strain>
    </source>
</reference>
<name>A0A6J8CNN4_MYTCO</name>
<dbReference type="OrthoDB" id="6091153at2759"/>
<dbReference type="Proteomes" id="UP000507470">
    <property type="component" value="Unassembled WGS sequence"/>
</dbReference>
<accession>A0A6J8CNN4</accession>
<evidence type="ECO:0000313" key="1">
    <source>
        <dbReference type="EMBL" id="CAC5398113.1"/>
    </source>
</evidence>
<dbReference type="AlphaFoldDB" id="A0A6J8CNN4"/>
<evidence type="ECO:0008006" key="3">
    <source>
        <dbReference type="Google" id="ProtNLM"/>
    </source>
</evidence>
<dbReference type="EMBL" id="CACVKT020005819">
    <property type="protein sequence ID" value="CAC5398113.1"/>
    <property type="molecule type" value="Genomic_DNA"/>
</dbReference>
<organism evidence="1 2">
    <name type="scientific">Mytilus coruscus</name>
    <name type="common">Sea mussel</name>
    <dbReference type="NCBI Taxonomy" id="42192"/>
    <lineage>
        <taxon>Eukaryota</taxon>
        <taxon>Metazoa</taxon>
        <taxon>Spiralia</taxon>
        <taxon>Lophotrochozoa</taxon>
        <taxon>Mollusca</taxon>
        <taxon>Bivalvia</taxon>
        <taxon>Autobranchia</taxon>
        <taxon>Pteriomorphia</taxon>
        <taxon>Mytilida</taxon>
        <taxon>Mytiloidea</taxon>
        <taxon>Mytilidae</taxon>
        <taxon>Mytilinae</taxon>
        <taxon>Mytilus</taxon>
    </lineage>
</organism>
<keyword evidence="2" id="KW-1185">Reference proteome</keyword>
<sequence>METPRKTIRTSTQAPMLSQVRQNCFRNQLFFAGDSVLGSSPATGTLHDVRIETMPDIRYRQRIGHCSPRNNQDRAVQEMSKCRDNKCTDINGTTTEYPNTSCIRGRNFPPSNEYLIRRTFFGARDNVWNEFIQYFENISELNVCNNEKSRRVLLSARRGQAETYAYGMPVIIQGDYNRLKRKMEERFGRTAIKEKYVTEAKLRKRQLEESLRDFGQAIEPRAYPGILRL</sequence>
<protein>
    <recommendedName>
        <fullName evidence="3">Retrotransposon gag domain-containing protein</fullName>
    </recommendedName>
</protein>
<proteinExistence type="predicted"/>